<sequence>MQPELRGSLENHVGPITVFKEGEEVMGWREEGVFFSLSVLFSEKYSRGGDWQKSVRNFERMARSRLKILFAVVIVALLLGLSSVFSGGNSQGDLNESSPVSPNAPAVPAKQDTAEKNKENDAAKVIEVDRDVPAVAKGQKPLKGGKTEDGLSTTPPRVLYYNRHSACHANMVQVTSKLGLTFKTLNPGFLGGLGMKGDRADSIINDGFVRTVCETADVIIVADTMPGKLSPTCYSFADCTF</sequence>
<dbReference type="AlphaFoldDB" id="A0A1Y2CYE5"/>
<accession>A0A1Y2CYE5</accession>
<dbReference type="EMBL" id="MCGO01000004">
    <property type="protein sequence ID" value="ORY52053.1"/>
    <property type="molecule type" value="Genomic_DNA"/>
</dbReference>
<feature type="compositionally biased region" description="Low complexity" evidence="1">
    <location>
        <begin position="97"/>
        <end position="109"/>
    </location>
</feature>
<feature type="transmembrane region" description="Helical" evidence="2">
    <location>
        <begin position="66"/>
        <end position="85"/>
    </location>
</feature>
<keyword evidence="2" id="KW-0472">Membrane</keyword>
<dbReference type="Proteomes" id="UP000193642">
    <property type="component" value="Unassembled WGS sequence"/>
</dbReference>
<keyword evidence="4" id="KW-1185">Reference proteome</keyword>
<evidence type="ECO:0000313" key="3">
    <source>
        <dbReference type="EMBL" id="ORY52053.1"/>
    </source>
</evidence>
<evidence type="ECO:0000256" key="2">
    <source>
        <dbReference type="SAM" id="Phobius"/>
    </source>
</evidence>
<protein>
    <submittedName>
        <fullName evidence="3">Uncharacterized protein</fullName>
    </submittedName>
</protein>
<proteinExistence type="predicted"/>
<evidence type="ECO:0000313" key="4">
    <source>
        <dbReference type="Proteomes" id="UP000193642"/>
    </source>
</evidence>
<keyword evidence="2" id="KW-0812">Transmembrane</keyword>
<comment type="caution">
    <text evidence="3">The sequence shown here is derived from an EMBL/GenBank/DDBJ whole genome shotgun (WGS) entry which is preliminary data.</text>
</comment>
<keyword evidence="2" id="KW-1133">Transmembrane helix</keyword>
<gene>
    <name evidence="3" type="ORF">BCR33DRAFT_406801</name>
</gene>
<organism evidence="3 4">
    <name type="scientific">Rhizoclosmatium globosum</name>
    <dbReference type="NCBI Taxonomy" id="329046"/>
    <lineage>
        <taxon>Eukaryota</taxon>
        <taxon>Fungi</taxon>
        <taxon>Fungi incertae sedis</taxon>
        <taxon>Chytridiomycota</taxon>
        <taxon>Chytridiomycota incertae sedis</taxon>
        <taxon>Chytridiomycetes</taxon>
        <taxon>Chytridiales</taxon>
        <taxon>Chytriomycetaceae</taxon>
        <taxon>Rhizoclosmatium</taxon>
    </lineage>
</organism>
<reference evidence="3 4" key="1">
    <citation type="submission" date="2016-07" db="EMBL/GenBank/DDBJ databases">
        <title>Pervasive Adenine N6-methylation of Active Genes in Fungi.</title>
        <authorList>
            <consortium name="DOE Joint Genome Institute"/>
            <person name="Mondo S.J."/>
            <person name="Dannebaum R.O."/>
            <person name="Kuo R.C."/>
            <person name="Labutti K."/>
            <person name="Haridas S."/>
            <person name="Kuo A."/>
            <person name="Salamov A."/>
            <person name="Ahrendt S.R."/>
            <person name="Lipzen A."/>
            <person name="Sullivan W."/>
            <person name="Andreopoulos W.B."/>
            <person name="Clum A."/>
            <person name="Lindquist E."/>
            <person name="Daum C."/>
            <person name="Ramamoorthy G.K."/>
            <person name="Gryganskyi A."/>
            <person name="Culley D."/>
            <person name="Magnuson J.K."/>
            <person name="James T.Y."/>
            <person name="O'Malley M.A."/>
            <person name="Stajich J.E."/>
            <person name="Spatafora J.W."/>
            <person name="Visel A."/>
            <person name="Grigoriev I.V."/>
        </authorList>
    </citation>
    <scope>NUCLEOTIDE SEQUENCE [LARGE SCALE GENOMIC DNA]</scope>
    <source>
        <strain evidence="3 4">JEL800</strain>
    </source>
</reference>
<feature type="region of interest" description="Disordered" evidence="1">
    <location>
        <begin position="90"/>
        <end position="118"/>
    </location>
</feature>
<name>A0A1Y2CYE5_9FUNG</name>
<evidence type="ECO:0000256" key="1">
    <source>
        <dbReference type="SAM" id="MobiDB-lite"/>
    </source>
</evidence>